<reference evidence="2" key="1">
    <citation type="submission" date="2020-05" db="EMBL/GenBank/DDBJ databases">
        <title>Mycena genomes resolve the evolution of fungal bioluminescence.</title>
        <authorList>
            <person name="Tsai I.J."/>
        </authorList>
    </citation>
    <scope>NUCLEOTIDE SEQUENCE</scope>
    <source>
        <strain evidence="2">110903Hualien_Pintung</strain>
    </source>
</reference>
<proteinExistence type="predicted"/>
<sequence length="180" mass="19263">MPSTIRDSPVQPAPWVVRLDDLWRASTVMGTIGFTAGSIGGAIPRVVEAGVLLHRSSAFPLTAYQLIRFGALSTGLGLGVPFALIPSGIQLLHQLDFHAEGKLQFGHWRASYDDAAIIPLMAAFMGALVALPVQMRLEKRLEGKGLRMGGRADVAGYAFAVMILALGRRVVSRAQIEATN</sequence>
<accession>A0A8H6WKV2</accession>
<feature type="transmembrane region" description="Helical" evidence="1">
    <location>
        <begin position="66"/>
        <end position="85"/>
    </location>
</feature>
<evidence type="ECO:0000313" key="2">
    <source>
        <dbReference type="EMBL" id="KAF7318453.1"/>
    </source>
</evidence>
<dbReference type="EMBL" id="JACAZE010000004">
    <property type="protein sequence ID" value="KAF7318453.1"/>
    <property type="molecule type" value="Genomic_DNA"/>
</dbReference>
<comment type="caution">
    <text evidence="2">The sequence shown here is derived from an EMBL/GenBank/DDBJ whole genome shotgun (WGS) entry which is preliminary data.</text>
</comment>
<evidence type="ECO:0000256" key="1">
    <source>
        <dbReference type="SAM" id="Phobius"/>
    </source>
</evidence>
<feature type="transmembrane region" description="Helical" evidence="1">
    <location>
        <begin position="154"/>
        <end position="171"/>
    </location>
</feature>
<protein>
    <submittedName>
        <fullName evidence="2">SRR1 domain-containing protein</fullName>
    </submittedName>
</protein>
<evidence type="ECO:0000313" key="3">
    <source>
        <dbReference type="Proteomes" id="UP000613580"/>
    </source>
</evidence>
<name>A0A8H6WKV2_MYCCL</name>
<organism evidence="2 3">
    <name type="scientific">Mycena chlorophos</name>
    <name type="common">Agaric fungus</name>
    <name type="synonym">Agaricus chlorophos</name>
    <dbReference type="NCBI Taxonomy" id="658473"/>
    <lineage>
        <taxon>Eukaryota</taxon>
        <taxon>Fungi</taxon>
        <taxon>Dikarya</taxon>
        <taxon>Basidiomycota</taxon>
        <taxon>Agaricomycotina</taxon>
        <taxon>Agaricomycetes</taxon>
        <taxon>Agaricomycetidae</taxon>
        <taxon>Agaricales</taxon>
        <taxon>Marasmiineae</taxon>
        <taxon>Mycenaceae</taxon>
        <taxon>Mycena</taxon>
    </lineage>
</organism>
<dbReference type="OrthoDB" id="3127560at2759"/>
<dbReference type="Proteomes" id="UP000613580">
    <property type="component" value="Unassembled WGS sequence"/>
</dbReference>
<keyword evidence="1" id="KW-0812">Transmembrane</keyword>
<gene>
    <name evidence="2" type="ORF">HMN09_00354500</name>
</gene>
<dbReference type="AlphaFoldDB" id="A0A8H6WKV2"/>
<feature type="transmembrane region" description="Helical" evidence="1">
    <location>
        <begin position="115"/>
        <end position="133"/>
    </location>
</feature>
<keyword evidence="1" id="KW-0472">Membrane</keyword>
<keyword evidence="1" id="KW-1133">Transmembrane helix</keyword>
<keyword evidence="3" id="KW-1185">Reference proteome</keyword>